<dbReference type="FunFam" id="1.25.70.10:FF:000006">
    <property type="entry name" value="Transcription termination factor MTERF9, chloroplastic"/>
    <property type="match status" value="1"/>
</dbReference>
<dbReference type="Proteomes" id="UP001552299">
    <property type="component" value="Unassembled WGS sequence"/>
</dbReference>
<dbReference type="GO" id="GO:0006353">
    <property type="term" value="P:DNA-templated transcription termination"/>
    <property type="evidence" value="ECO:0007669"/>
    <property type="project" value="UniProtKB-KW"/>
</dbReference>
<keyword evidence="2" id="KW-0805">Transcription regulation</keyword>
<evidence type="ECO:0000256" key="2">
    <source>
        <dbReference type="ARBA" id="ARBA00022472"/>
    </source>
</evidence>
<sequence>MFLSLSSSSASLLFSAKSHPWRVVSAGRRDGGNGVTVCSAHSNARILKPYRRPRLGRRASTYVNEDEEVEKEESEEEEYEIIDRLEREMDDVAEFDEFRSDQYSTEKRSNLNSNAINDCKGIKISPQKGWEAGLVQVRQTNNLAPGSIKSKSGKTIQQKTNFQGYDSFMDRHSKKSPVDWDSEDQQNCGSFTKSRFQKLIEELDFDERWFPLIDYLSSTFGLKESHFISIYERHMASLQMNLTSAKERLTFLIAVGVKRRDIKRILVRQPQILEYTVENNMMSHVRFLLSIGVPSSRIGQIITAAPSLFSYSIEHSLKPKIRYLVEEVGIKGSEVSKVVQLSPHVLVQRVDNSWTTRSNFLSKELGAPRDNIVKMVTKHPQLLHYSIEDGILPRINFLRSIGMCNSDIVKVLTSLTQVLSLSLEENLKPKYLYLVNELHNEVQSLIKYPMYLSLSLNQRIRPRHRFLLSLKKAPKGPFPLSTFVPTDECFCQQWAGTSLDKYLAFRQSLLLSDLANKYDRRR</sequence>
<evidence type="ECO:0000256" key="1">
    <source>
        <dbReference type="ARBA" id="ARBA00007692"/>
    </source>
</evidence>
<keyword evidence="2" id="KW-0804">Transcription</keyword>
<dbReference type="EMBL" id="JANQDX010000005">
    <property type="protein sequence ID" value="KAL0924779.1"/>
    <property type="molecule type" value="Genomic_DNA"/>
</dbReference>
<keyword evidence="2" id="KW-0806">Transcription termination</keyword>
<dbReference type="Gene3D" id="1.25.70.10">
    <property type="entry name" value="Transcription termination factor 3, mitochondrial"/>
    <property type="match status" value="1"/>
</dbReference>
<gene>
    <name evidence="4" type="ORF">M5K25_005636</name>
</gene>
<dbReference type="InterPro" id="IPR038538">
    <property type="entry name" value="MTERF_sf"/>
</dbReference>
<name>A0ABD0VIA7_DENTH</name>
<dbReference type="InterPro" id="IPR003690">
    <property type="entry name" value="MTERF"/>
</dbReference>
<evidence type="ECO:0008006" key="6">
    <source>
        <dbReference type="Google" id="ProtNLM"/>
    </source>
</evidence>
<reference evidence="4 5" key="1">
    <citation type="journal article" date="2024" name="Plant Biotechnol. J.">
        <title>Dendrobium thyrsiflorum genome and its molecular insights into genes involved in important horticultural traits.</title>
        <authorList>
            <person name="Chen B."/>
            <person name="Wang J.Y."/>
            <person name="Zheng P.J."/>
            <person name="Li K.L."/>
            <person name="Liang Y.M."/>
            <person name="Chen X.F."/>
            <person name="Zhang C."/>
            <person name="Zhao X."/>
            <person name="He X."/>
            <person name="Zhang G.Q."/>
            <person name="Liu Z.J."/>
            <person name="Xu Q."/>
        </authorList>
    </citation>
    <scope>NUCLEOTIDE SEQUENCE [LARGE SCALE GENOMIC DNA]</scope>
    <source>
        <strain evidence="4">GZMU011</strain>
    </source>
</reference>
<organism evidence="4 5">
    <name type="scientific">Dendrobium thyrsiflorum</name>
    <name type="common">Pinecone-like raceme dendrobium</name>
    <name type="synonym">Orchid</name>
    <dbReference type="NCBI Taxonomy" id="117978"/>
    <lineage>
        <taxon>Eukaryota</taxon>
        <taxon>Viridiplantae</taxon>
        <taxon>Streptophyta</taxon>
        <taxon>Embryophyta</taxon>
        <taxon>Tracheophyta</taxon>
        <taxon>Spermatophyta</taxon>
        <taxon>Magnoliopsida</taxon>
        <taxon>Liliopsida</taxon>
        <taxon>Asparagales</taxon>
        <taxon>Orchidaceae</taxon>
        <taxon>Epidendroideae</taxon>
        <taxon>Malaxideae</taxon>
        <taxon>Dendrobiinae</taxon>
        <taxon>Dendrobium</taxon>
    </lineage>
</organism>
<keyword evidence="5" id="KW-1185">Reference proteome</keyword>
<dbReference type="AlphaFoldDB" id="A0ABD0VIA7"/>
<evidence type="ECO:0000313" key="5">
    <source>
        <dbReference type="Proteomes" id="UP001552299"/>
    </source>
</evidence>
<protein>
    <recommendedName>
        <fullName evidence="6">Transcription termination factor MTERF9, chloroplastic</fullName>
    </recommendedName>
</protein>
<dbReference type="Pfam" id="PF02536">
    <property type="entry name" value="mTERF"/>
    <property type="match status" value="1"/>
</dbReference>
<evidence type="ECO:0000256" key="3">
    <source>
        <dbReference type="ARBA" id="ARBA00022946"/>
    </source>
</evidence>
<accession>A0ABD0VIA7</accession>
<evidence type="ECO:0000313" key="4">
    <source>
        <dbReference type="EMBL" id="KAL0924779.1"/>
    </source>
</evidence>
<dbReference type="SMART" id="SM00733">
    <property type="entry name" value="Mterf"/>
    <property type="match status" value="6"/>
</dbReference>
<comment type="similarity">
    <text evidence="1">Belongs to the mTERF family.</text>
</comment>
<comment type="caution">
    <text evidence="4">The sequence shown here is derived from an EMBL/GenBank/DDBJ whole genome shotgun (WGS) entry which is preliminary data.</text>
</comment>
<keyword evidence="3" id="KW-0809">Transit peptide</keyword>
<dbReference type="PANTHER" id="PTHR13068:SF151">
    <property type="entry name" value="TRANSCRIPTION TERMINATION FACTOR MTERF9, CHLOROPLASTIC"/>
    <property type="match status" value="1"/>
</dbReference>
<dbReference type="PANTHER" id="PTHR13068">
    <property type="entry name" value="CGI-12 PROTEIN-RELATED"/>
    <property type="match status" value="1"/>
</dbReference>
<proteinExistence type="inferred from homology"/>